<proteinExistence type="predicted"/>
<evidence type="ECO:0000256" key="1">
    <source>
        <dbReference type="SAM" id="Phobius"/>
    </source>
</evidence>
<feature type="transmembrane region" description="Helical" evidence="1">
    <location>
        <begin position="78"/>
        <end position="97"/>
    </location>
</feature>
<organism evidence="2 3">
    <name type="scientific">Streptomyces atratus</name>
    <dbReference type="NCBI Taxonomy" id="1893"/>
    <lineage>
        <taxon>Bacteria</taxon>
        <taxon>Bacillati</taxon>
        <taxon>Actinomycetota</taxon>
        <taxon>Actinomycetes</taxon>
        <taxon>Kitasatosporales</taxon>
        <taxon>Streptomycetaceae</taxon>
        <taxon>Streptomyces</taxon>
    </lineage>
</organism>
<keyword evidence="1" id="KW-0472">Membrane</keyword>
<dbReference type="Proteomes" id="UP000181909">
    <property type="component" value="Unassembled WGS sequence"/>
</dbReference>
<evidence type="ECO:0000313" key="3">
    <source>
        <dbReference type="Proteomes" id="UP000181909"/>
    </source>
</evidence>
<keyword evidence="1" id="KW-0812">Transmembrane</keyword>
<protein>
    <recommendedName>
        <fullName evidence="4">ABC transporter permease</fullName>
    </recommendedName>
</protein>
<dbReference type="STRING" id="1893.SAMN02787144_10515"/>
<dbReference type="EMBL" id="FPJO01000051">
    <property type="protein sequence ID" value="SFY44683.1"/>
    <property type="molecule type" value="Genomic_DNA"/>
</dbReference>
<reference evidence="2 3" key="1">
    <citation type="submission" date="2016-11" db="EMBL/GenBank/DDBJ databases">
        <authorList>
            <person name="Jaros S."/>
            <person name="Januszkiewicz K."/>
            <person name="Wedrychowicz H."/>
        </authorList>
    </citation>
    <scope>NUCLEOTIDE SEQUENCE [LARGE SCALE GENOMIC DNA]</scope>
    <source>
        <strain evidence="2 3">OK807</strain>
    </source>
</reference>
<feature type="transmembrane region" description="Helical" evidence="1">
    <location>
        <begin position="46"/>
        <end position="71"/>
    </location>
</feature>
<keyword evidence="1" id="KW-1133">Transmembrane helix</keyword>
<name>A0A1K2FAD4_STRAR</name>
<accession>A0A1K2FAD4</accession>
<dbReference type="AlphaFoldDB" id="A0A1K2FAD4"/>
<gene>
    <name evidence="2" type="ORF">SAMN02787144_10515</name>
</gene>
<feature type="transmembrane region" description="Helical" evidence="1">
    <location>
        <begin position="130"/>
        <end position="149"/>
    </location>
</feature>
<evidence type="ECO:0000313" key="2">
    <source>
        <dbReference type="EMBL" id="SFY44683.1"/>
    </source>
</evidence>
<evidence type="ECO:0008006" key="4">
    <source>
        <dbReference type="Google" id="ProtNLM"/>
    </source>
</evidence>
<sequence length="154" mass="15717">MIRAYELTKKYGDNTVVQDLDFTVRPGTVTGFHDTDQAASLGDPGVFGAIVGNSAGITLLSLIALGLGALLRSVPGAIGAYIGGVLILPEVLSMLPYDVVESAIKYFPTQAAGVLGSATPLEGDASTGGALLALLLWAATSLGAAAMLLRRRDA</sequence>